<organism evidence="2 3">
    <name type="scientific">Owenia fusiformis</name>
    <name type="common">Polychaete worm</name>
    <dbReference type="NCBI Taxonomy" id="6347"/>
    <lineage>
        <taxon>Eukaryota</taxon>
        <taxon>Metazoa</taxon>
        <taxon>Spiralia</taxon>
        <taxon>Lophotrochozoa</taxon>
        <taxon>Annelida</taxon>
        <taxon>Polychaeta</taxon>
        <taxon>Sedentaria</taxon>
        <taxon>Canalipalpata</taxon>
        <taxon>Sabellida</taxon>
        <taxon>Oweniida</taxon>
        <taxon>Oweniidae</taxon>
        <taxon>Owenia</taxon>
    </lineage>
</organism>
<dbReference type="PANTHER" id="PTHR10272">
    <property type="entry name" value="PLATELET-ACTIVATING FACTOR ACETYLHYDROLASE"/>
    <property type="match status" value="1"/>
</dbReference>
<evidence type="ECO:0000313" key="2">
    <source>
        <dbReference type="EMBL" id="CAH1773780.1"/>
    </source>
</evidence>
<protein>
    <recommendedName>
        <fullName evidence="1">1-alkyl-2-acetylglycerophosphocholine esterase</fullName>
        <ecNumber evidence="1">3.1.1.47</ecNumber>
    </recommendedName>
</protein>
<keyword evidence="3" id="KW-1185">Reference proteome</keyword>
<dbReference type="InterPro" id="IPR000253">
    <property type="entry name" value="FHA_dom"/>
</dbReference>
<comment type="catalytic activity">
    <reaction evidence="1">
        <text>a 1-O-alkyl-2-acetyl-sn-glycero-3-phosphocholine + H2O = a 1-O-alkyl-sn-glycero-3-phosphocholine + acetate + H(+)</text>
        <dbReference type="Rhea" id="RHEA:17777"/>
        <dbReference type="ChEBI" id="CHEBI:15377"/>
        <dbReference type="ChEBI" id="CHEBI:15378"/>
        <dbReference type="ChEBI" id="CHEBI:30089"/>
        <dbReference type="ChEBI" id="CHEBI:30909"/>
        <dbReference type="ChEBI" id="CHEBI:36707"/>
        <dbReference type="EC" id="3.1.1.47"/>
    </reaction>
</comment>
<reference evidence="2" key="1">
    <citation type="submission" date="2022-03" db="EMBL/GenBank/DDBJ databases">
        <authorList>
            <person name="Martin C."/>
        </authorList>
    </citation>
    <scope>NUCLEOTIDE SEQUENCE</scope>
</reference>
<dbReference type="OrthoDB" id="2363873at2759"/>
<evidence type="ECO:0000313" key="3">
    <source>
        <dbReference type="Proteomes" id="UP000749559"/>
    </source>
</evidence>
<dbReference type="InterPro" id="IPR029058">
    <property type="entry name" value="AB_hydrolase_fold"/>
</dbReference>
<comment type="caution">
    <text evidence="2">The sequence shown here is derived from an EMBL/GenBank/DDBJ whole genome shotgun (WGS) entry which is preliminary data.</text>
</comment>
<dbReference type="PIRSF" id="PIRSF018169">
    <property type="entry name" value="PAF_acetylhydrolase"/>
    <property type="match status" value="1"/>
</dbReference>
<dbReference type="Gene3D" id="3.40.50.1820">
    <property type="entry name" value="alpha/beta hydrolase"/>
    <property type="match status" value="1"/>
</dbReference>
<keyword evidence="1" id="KW-0443">Lipid metabolism</keyword>
<dbReference type="PANTHER" id="PTHR10272:SF0">
    <property type="entry name" value="PLATELET-ACTIVATING FACTOR ACETYLHYDROLASE"/>
    <property type="match status" value="1"/>
</dbReference>
<name>A0A8J1U9W8_OWEFU</name>
<dbReference type="PROSITE" id="PS50006">
    <property type="entry name" value="FHA_DOMAIN"/>
    <property type="match status" value="1"/>
</dbReference>
<keyword evidence="1" id="KW-0378">Hydrolase</keyword>
<dbReference type="Pfam" id="PF03403">
    <property type="entry name" value="PAF-AH_p_II"/>
    <property type="match status" value="1"/>
</dbReference>
<dbReference type="InterPro" id="IPR016715">
    <property type="entry name" value="PAF_acetylhydro_eukaryote"/>
</dbReference>
<dbReference type="EMBL" id="CAIIXF020000001">
    <property type="protein sequence ID" value="CAH1773780.1"/>
    <property type="molecule type" value="Genomic_DNA"/>
</dbReference>
<dbReference type="GO" id="GO:0003847">
    <property type="term" value="F:1-alkyl-2-acetylglycerophosphocholine esterase activity"/>
    <property type="evidence" value="ECO:0007669"/>
    <property type="project" value="UniProtKB-UniRule"/>
</dbReference>
<evidence type="ECO:0000256" key="1">
    <source>
        <dbReference type="PIRNR" id="PIRNR018169"/>
    </source>
</evidence>
<dbReference type="EC" id="3.1.1.47" evidence="1"/>
<dbReference type="GO" id="GO:0016042">
    <property type="term" value="P:lipid catabolic process"/>
    <property type="evidence" value="ECO:0007669"/>
    <property type="project" value="UniProtKB-KW"/>
</dbReference>
<gene>
    <name evidence="2" type="ORF">OFUS_LOCUS1328</name>
</gene>
<dbReference type="SUPFAM" id="SSF53474">
    <property type="entry name" value="alpha/beta-Hydrolases"/>
    <property type="match status" value="1"/>
</dbReference>
<accession>A0A8J1U9W8</accession>
<proteinExistence type="predicted"/>
<keyword evidence="1" id="KW-0442">Lipid degradation</keyword>
<dbReference type="AlphaFoldDB" id="A0A8J1U9W8"/>
<sequence length="433" mass="49878">MGRKEDIDMGLFKQPNRNSRRIERKHLPIPTGPFTVGCLDLMSEPNKNGTFVRLFYPTQSTDIFERHLQWPLWLPRKHYFEGYADFLNWPAKVFGKLLQYFGGDVYAPVLWQASILRGHKYPVIVFSHGMGGNRTTNTTLLMDVASYGFVVAAIEHRDGSASMTYHLKDSFNNNVGETRGEHFHRLPSFTHDAEWLKYEKISPLFNFEFRNKQVHHRADECVNTLNLLTALNEGGDINNVLCFQELTALNFKNRFNLNQVAVVGHSFGGGTAVTALTKDSRFKVAIALDGWFDPVESELYSKIQDQPILLLNNETFQWADNIKDQFRLMPGNLDNDQGDLEEKRKMITLMGGCHQSQTDFQFMISKQAGRFMRMRHTLDPKCCMHINTRAVVGFLRKAFKIPNVEYFDEILEGNHEHLIRGTNVDLSSTWKPY</sequence>
<dbReference type="Proteomes" id="UP000749559">
    <property type="component" value="Unassembled WGS sequence"/>
</dbReference>